<dbReference type="Pfam" id="PF00892">
    <property type="entry name" value="EamA"/>
    <property type="match status" value="2"/>
</dbReference>
<protein>
    <submittedName>
        <fullName evidence="7">Threonine/homoserine efflux transporter RhtA</fullName>
    </submittedName>
</protein>
<evidence type="ECO:0000256" key="4">
    <source>
        <dbReference type="ARBA" id="ARBA00023136"/>
    </source>
</evidence>
<feature type="transmembrane region" description="Helical" evidence="5">
    <location>
        <begin position="181"/>
        <end position="200"/>
    </location>
</feature>
<dbReference type="RefSeq" id="WP_103878889.1">
    <property type="nucleotide sequence ID" value="NZ_FNVG01000002.1"/>
</dbReference>
<evidence type="ECO:0000313" key="7">
    <source>
        <dbReference type="EMBL" id="SEF63073.1"/>
    </source>
</evidence>
<keyword evidence="4 5" id="KW-0472">Membrane</keyword>
<evidence type="ECO:0000259" key="6">
    <source>
        <dbReference type="Pfam" id="PF00892"/>
    </source>
</evidence>
<evidence type="ECO:0000256" key="3">
    <source>
        <dbReference type="ARBA" id="ARBA00022989"/>
    </source>
</evidence>
<feature type="transmembrane region" description="Helical" evidence="5">
    <location>
        <begin position="149"/>
        <end position="169"/>
    </location>
</feature>
<name>A0A1H5TJY4_9VIBR</name>
<feature type="domain" description="EamA" evidence="6">
    <location>
        <begin position="6"/>
        <end position="140"/>
    </location>
</feature>
<evidence type="ECO:0000256" key="2">
    <source>
        <dbReference type="ARBA" id="ARBA00022692"/>
    </source>
</evidence>
<dbReference type="InterPro" id="IPR000620">
    <property type="entry name" value="EamA_dom"/>
</dbReference>
<dbReference type="InterPro" id="IPR050638">
    <property type="entry name" value="AA-Vitamin_Transporters"/>
</dbReference>
<keyword evidence="3 5" id="KW-1133">Transmembrane helix</keyword>
<feature type="transmembrane region" description="Helical" evidence="5">
    <location>
        <begin position="38"/>
        <end position="55"/>
    </location>
</feature>
<evidence type="ECO:0000313" key="8">
    <source>
        <dbReference type="Proteomes" id="UP000236721"/>
    </source>
</evidence>
<dbReference type="EMBL" id="FNVG01000002">
    <property type="protein sequence ID" value="SEF63073.1"/>
    <property type="molecule type" value="Genomic_DNA"/>
</dbReference>
<feature type="transmembrane region" description="Helical" evidence="5">
    <location>
        <begin position="67"/>
        <end position="91"/>
    </location>
</feature>
<gene>
    <name evidence="7" type="ORF">SAMN04488244_102289</name>
</gene>
<feature type="transmembrane region" description="Helical" evidence="5">
    <location>
        <begin position="267"/>
        <end position="286"/>
    </location>
</feature>
<evidence type="ECO:0000256" key="5">
    <source>
        <dbReference type="SAM" id="Phobius"/>
    </source>
</evidence>
<feature type="transmembrane region" description="Helical" evidence="5">
    <location>
        <begin position="126"/>
        <end position="143"/>
    </location>
</feature>
<feature type="transmembrane region" description="Helical" evidence="5">
    <location>
        <begin position="242"/>
        <end position="261"/>
    </location>
</feature>
<dbReference type="OrthoDB" id="321830at2"/>
<feature type="domain" description="EamA" evidence="6">
    <location>
        <begin position="150"/>
        <end position="284"/>
    </location>
</feature>
<dbReference type="GO" id="GO:0016020">
    <property type="term" value="C:membrane"/>
    <property type="evidence" value="ECO:0007669"/>
    <property type="project" value="UniProtKB-SubCell"/>
</dbReference>
<dbReference type="Proteomes" id="UP000236721">
    <property type="component" value="Unassembled WGS sequence"/>
</dbReference>
<sequence>MNKDLSLALAAMTAFALNSLFCRFALERASIDPVSFTLVRLISGALTLLILASILSNPRTANTSAKFGFGLSISLGASLFGYALLFSLAYISLDTGTGALILFGTVQLTLIAYHRLSGNQISAPEWLGIAIALAGFVLLLLPSASQPSLLGSVLMMLSGLCWGIFTLLGKQVTSPIFATRQGFVVASLLVLPVFIINWRVEVVATVFTTQGLIYALLSGSLASAIGYFLWYSLLPKIDVLEASLLQLTVPIIAMILGWFIIGETMTFLSLSAAALILGGIALVSWFKLQRK</sequence>
<dbReference type="SUPFAM" id="SSF103481">
    <property type="entry name" value="Multidrug resistance efflux transporter EmrE"/>
    <property type="match status" value="2"/>
</dbReference>
<feature type="transmembrane region" description="Helical" evidence="5">
    <location>
        <begin position="97"/>
        <end position="114"/>
    </location>
</feature>
<proteinExistence type="predicted"/>
<dbReference type="PANTHER" id="PTHR32322">
    <property type="entry name" value="INNER MEMBRANE TRANSPORTER"/>
    <property type="match status" value="1"/>
</dbReference>
<comment type="subcellular location">
    <subcellularLocation>
        <location evidence="1">Membrane</location>
        <topology evidence="1">Multi-pass membrane protein</topology>
    </subcellularLocation>
</comment>
<feature type="transmembrane region" description="Helical" evidence="5">
    <location>
        <begin position="212"/>
        <end position="230"/>
    </location>
</feature>
<accession>A0A1H5TJY4</accession>
<dbReference type="AlphaFoldDB" id="A0A1H5TJY4"/>
<keyword evidence="8" id="KW-1185">Reference proteome</keyword>
<keyword evidence="2 5" id="KW-0812">Transmembrane</keyword>
<dbReference type="InterPro" id="IPR037185">
    <property type="entry name" value="EmrE-like"/>
</dbReference>
<dbReference type="PANTHER" id="PTHR32322:SF9">
    <property type="entry name" value="AMINO-ACID METABOLITE EFFLUX PUMP-RELATED"/>
    <property type="match status" value="1"/>
</dbReference>
<reference evidence="8" key="1">
    <citation type="submission" date="2016-10" db="EMBL/GenBank/DDBJ databases">
        <authorList>
            <person name="Varghese N."/>
            <person name="Submissions S."/>
        </authorList>
    </citation>
    <scope>NUCLEOTIDE SEQUENCE [LARGE SCALE GENOMIC DNA]</scope>
    <source>
        <strain evidence="8">CGMCC 1.7062</strain>
    </source>
</reference>
<organism evidence="7 8">
    <name type="scientific">Vibrio hangzhouensis</name>
    <dbReference type="NCBI Taxonomy" id="462991"/>
    <lineage>
        <taxon>Bacteria</taxon>
        <taxon>Pseudomonadati</taxon>
        <taxon>Pseudomonadota</taxon>
        <taxon>Gammaproteobacteria</taxon>
        <taxon>Vibrionales</taxon>
        <taxon>Vibrionaceae</taxon>
        <taxon>Vibrio</taxon>
    </lineage>
</organism>
<evidence type="ECO:0000256" key="1">
    <source>
        <dbReference type="ARBA" id="ARBA00004141"/>
    </source>
</evidence>